<dbReference type="RefSeq" id="WP_173163246.1">
    <property type="nucleotide sequence ID" value="NZ_AP022871.1"/>
</dbReference>
<feature type="signal peptide" evidence="1">
    <location>
        <begin position="1"/>
        <end position="20"/>
    </location>
</feature>
<reference evidence="3 4" key="1">
    <citation type="submission" date="2020-03" db="EMBL/GenBank/DDBJ databases">
        <title>Whole genome shotgun sequence of Phytohabitans suffuscus NBRC 105367.</title>
        <authorList>
            <person name="Komaki H."/>
            <person name="Tamura T."/>
        </authorList>
    </citation>
    <scope>NUCLEOTIDE SEQUENCE [LARGE SCALE GENOMIC DNA]</scope>
    <source>
        <strain evidence="3 4">NBRC 105367</strain>
    </source>
</reference>
<dbReference type="EMBL" id="AP022871">
    <property type="protein sequence ID" value="BCB90812.1"/>
    <property type="molecule type" value="Genomic_DNA"/>
</dbReference>
<dbReference type="PROSITE" id="PS51257">
    <property type="entry name" value="PROKAR_LIPOPROTEIN"/>
    <property type="match status" value="1"/>
</dbReference>
<feature type="domain" description="DUF306" evidence="2">
    <location>
        <begin position="206"/>
        <end position="291"/>
    </location>
</feature>
<keyword evidence="4" id="KW-1185">Reference proteome</keyword>
<evidence type="ECO:0000313" key="3">
    <source>
        <dbReference type="EMBL" id="BCB90812.1"/>
    </source>
</evidence>
<gene>
    <name evidence="3" type="ORF">Psuf_081250</name>
</gene>
<reference evidence="3 4" key="2">
    <citation type="submission" date="2020-03" db="EMBL/GenBank/DDBJ databases">
        <authorList>
            <person name="Ichikawa N."/>
            <person name="Kimura A."/>
            <person name="Kitahashi Y."/>
            <person name="Uohara A."/>
        </authorList>
    </citation>
    <scope>NUCLEOTIDE SEQUENCE [LARGE SCALE GENOMIC DNA]</scope>
    <source>
        <strain evidence="3 4">NBRC 105367</strain>
    </source>
</reference>
<organism evidence="3 4">
    <name type="scientific">Phytohabitans suffuscus</name>
    <dbReference type="NCBI Taxonomy" id="624315"/>
    <lineage>
        <taxon>Bacteria</taxon>
        <taxon>Bacillati</taxon>
        <taxon>Actinomycetota</taxon>
        <taxon>Actinomycetes</taxon>
        <taxon>Micromonosporales</taxon>
        <taxon>Micromonosporaceae</taxon>
    </lineage>
</organism>
<dbReference type="KEGG" id="psuu:Psuf_081250"/>
<protein>
    <recommendedName>
        <fullName evidence="2">DUF306 domain-containing protein</fullName>
    </recommendedName>
</protein>
<dbReference type="Gene3D" id="2.40.128.270">
    <property type="match status" value="1"/>
</dbReference>
<dbReference type="AlphaFoldDB" id="A0A6F8YXI8"/>
<sequence length="295" mass="30147">MRLIAVPVLLIALLAGCADAGGAPSADSAAPAGDAPASAATRTVPEADPVALIGNWRVTGTEEQEGAVLRLAGPSDLALFRPCGMLGGGWRADGAGMFVAEVTGYSVCPSPAEAERWTPAWLARASGYRLAGVDRELLDPAGEVVARLAPATAPGRVDPKRISPDLAEPPVVTDQDRQALAPAAPLPAGLTPATARTLAGRWVAVDGVRRPGEAHVELRADGAWSGSDGCNGSRGRWVAGEGGTLLATAGSSTLIGCENHPATSWLYQARRAATAGDQLTLFDVAGKELGRLRRG</sequence>
<keyword evidence="1" id="KW-0732">Signal</keyword>
<proteinExistence type="predicted"/>
<accession>A0A6F8YXI8</accession>
<dbReference type="InterPro" id="IPR005184">
    <property type="entry name" value="DUF306_Meta_HslJ"/>
</dbReference>
<dbReference type="Proteomes" id="UP000503011">
    <property type="component" value="Chromosome"/>
</dbReference>
<evidence type="ECO:0000259" key="2">
    <source>
        <dbReference type="Pfam" id="PF03724"/>
    </source>
</evidence>
<evidence type="ECO:0000256" key="1">
    <source>
        <dbReference type="SAM" id="SignalP"/>
    </source>
</evidence>
<evidence type="ECO:0000313" key="4">
    <source>
        <dbReference type="Proteomes" id="UP000503011"/>
    </source>
</evidence>
<dbReference type="InterPro" id="IPR038670">
    <property type="entry name" value="HslJ-like_sf"/>
</dbReference>
<feature type="chain" id="PRO_5026181488" description="DUF306 domain-containing protein" evidence="1">
    <location>
        <begin position="21"/>
        <end position="295"/>
    </location>
</feature>
<dbReference type="Pfam" id="PF03724">
    <property type="entry name" value="META"/>
    <property type="match status" value="1"/>
</dbReference>
<name>A0A6F8YXI8_9ACTN</name>